<keyword evidence="11" id="KW-0812">Transmembrane</keyword>
<dbReference type="Pfam" id="PF25529">
    <property type="entry name" value="Ig_ENGASE1_C"/>
    <property type="match status" value="1"/>
</dbReference>
<dbReference type="InterPro" id="IPR057882">
    <property type="entry name" value="ENGase_C"/>
</dbReference>
<feature type="compositionally biased region" description="Basic and acidic residues" evidence="10">
    <location>
        <begin position="7"/>
        <end position="26"/>
    </location>
</feature>
<feature type="domain" description="Cytosolic endo-beta-N-acetylglucosaminidase C-terminal" evidence="13">
    <location>
        <begin position="606"/>
        <end position="726"/>
    </location>
</feature>
<evidence type="ECO:0000256" key="8">
    <source>
        <dbReference type="ARBA" id="ARBA00054935"/>
    </source>
</evidence>
<dbReference type="AlphaFoldDB" id="A0A673IHH4"/>
<proteinExistence type="inferred from homology"/>
<sequence>MESVSTKVKDNMTSRKRKRDETKTEEISSESCLSQPNDQSVHEVITNKPSTLPAIHYDPDTTEPISCSLKSLDELLSWKRKEASLFNVATVPLASRYPPLHSCPRRTLVSHDMMGGYLEDRYIVWPAFSIFMVLSFLLRFIQGAEVETPYAFYHWEYIDIFNYFSHQMVTIPPAVWTNAAHKHGVLSIGTFITEWTDGEKTCEAFLADEESYCTAADKLVQISHYYGFDGWLINIENVLSETAVKNTGPFLRYLTDQMHERVPGSVVIWYDSVLKNGTLDWQNKLNDDNRMFFDACDGIFTNYNWTEQSLEWMKSYSAAQGRFADIYVGVDVFARGKVVGGKFETNKALNMIRMYEFSTAIFAPGWVYECHEKANFRQNQDKFWSLLSDSLYIHRPSSSLPFISSFCQGFGKSLYWRGQVEMKRSWFNLHAQEIQPLYLSENMDNGGWLRTRGCSEDAWIGGSSLTVEGMIPSGLSEVCARIFSLHVPLATRTFVSFVYKPPVGVKISLELKTIDGPLCTFDGMEEIARDSVFPEALAEDNQLVEQFAQKCGRWSLDGWTTRCFLLKMIGCSLREVCIRVSRDGGDEDISFNCRIGEIMLLDAESLQAPLQSVEGICVNDVVWHTGALKGDGHMHKVLLNATLRWQYPTQQVRHFRIHWRHLRGPDPRIPPRPLTLIGRSHSTLYRVVELEVPAALGLIELVVEPVSREGFKVPEAQCGRCTLSYSASSSENPSVIMK</sequence>
<evidence type="ECO:0000256" key="5">
    <source>
        <dbReference type="ARBA" id="ARBA00022801"/>
    </source>
</evidence>
<keyword evidence="11" id="KW-1133">Transmembrane helix</keyword>
<dbReference type="FunFam" id="3.20.20.80:FF:000043">
    <property type="entry name" value="cytosolic endo-beta-N-acetylglucosaminidase"/>
    <property type="match status" value="1"/>
</dbReference>
<evidence type="ECO:0000256" key="1">
    <source>
        <dbReference type="ARBA" id="ARBA00004514"/>
    </source>
</evidence>
<dbReference type="Proteomes" id="UP000472270">
    <property type="component" value="Unassembled WGS sequence"/>
</dbReference>
<comment type="function">
    <text evidence="8">Endoglycosidase that releases N-glycans from glycoproteins by cleaving the beta-1,4-glycosidic bond in the N,N'-diacetylchitobiose core. Involved in the processing of free oligosaccharides in the cytosol.</text>
</comment>
<dbReference type="PANTHER" id="PTHR13246">
    <property type="entry name" value="ENDO BETA N-ACETYLGLUCOSAMINIDASE"/>
    <property type="match status" value="1"/>
</dbReference>
<dbReference type="EC" id="3.2.1.96" evidence="3"/>
<comment type="similarity">
    <text evidence="2">Belongs to the glycosyl hydrolase 85 family.</text>
</comment>
<evidence type="ECO:0000256" key="10">
    <source>
        <dbReference type="SAM" id="MobiDB-lite"/>
    </source>
</evidence>
<gene>
    <name evidence="14" type="primary">engase</name>
</gene>
<organism evidence="14 15">
    <name type="scientific">Sinocyclocheilus rhinocerous</name>
    <dbReference type="NCBI Taxonomy" id="307959"/>
    <lineage>
        <taxon>Eukaryota</taxon>
        <taxon>Metazoa</taxon>
        <taxon>Chordata</taxon>
        <taxon>Craniata</taxon>
        <taxon>Vertebrata</taxon>
        <taxon>Euteleostomi</taxon>
        <taxon>Actinopterygii</taxon>
        <taxon>Neopterygii</taxon>
        <taxon>Teleostei</taxon>
        <taxon>Ostariophysi</taxon>
        <taxon>Cypriniformes</taxon>
        <taxon>Cyprinidae</taxon>
        <taxon>Cyprininae</taxon>
        <taxon>Sinocyclocheilus</taxon>
    </lineage>
</organism>
<name>A0A673IHH4_9TELE</name>
<dbReference type="InterPro" id="IPR005201">
    <property type="entry name" value="TIM_ENGase"/>
</dbReference>
<evidence type="ECO:0000256" key="6">
    <source>
        <dbReference type="ARBA" id="ARBA00023295"/>
    </source>
</evidence>
<dbReference type="GO" id="GO:0005829">
    <property type="term" value="C:cytosol"/>
    <property type="evidence" value="ECO:0007669"/>
    <property type="project" value="UniProtKB-SubCell"/>
</dbReference>
<evidence type="ECO:0000259" key="12">
    <source>
        <dbReference type="Pfam" id="PF03644"/>
    </source>
</evidence>
<comment type="subcellular location">
    <subcellularLocation>
        <location evidence="1">Cytoplasm</location>
        <location evidence="1">Cytosol</location>
    </subcellularLocation>
</comment>
<reference evidence="14" key="2">
    <citation type="submission" date="2025-09" db="UniProtKB">
        <authorList>
            <consortium name="Ensembl"/>
        </authorList>
    </citation>
    <scope>IDENTIFICATION</scope>
</reference>
<evidence type="ECO:0000256" key="11">
    <source>
        <dbReference type="SAM" id="Phobius"/>
    </source>
</evidence>
<reference evidence="14" key="1">
    <citation type="submission" date="2025-08" db="UniProtKB">
        <authorList>
            <consortium name="Ensembl"/>
        </authorList>
    </citation>
    <scope>IDENTIFICATION</scope>
</reference>
<accession>A0A673IHH4</accession>
<keyword evidence="11" id="KW-0472">Membrane</keyword>
<keyword evidence="4" id="KW-0963">Cytoplasm</keyword>
<protein>
    <recommendedName>
        <fullName evidence="9">Cytosolic endo-beta-N-acetylglucosaminidase</fullName>
        <ecNumber evidence="3">3.2.1.96</ecNumber>
    </recommendedName>
</protein>
<evidence type="ECO:0000313" key="15">
    <source>
        <dbReference type="Proteomes" id="UP000472270"/>
    </source>
</evidence>
<evidence type="ECO:0000256" key="2">
    <source>
        <dbReference type="ARBA" id="ARBA00007849"/>
    </source>
</evidence>
<feature type="compositionally biased region" description="Polar residues" evidence="10">
    <location>
        <begin position="29"/>
        <end position="39"/>
    </location>
</feature>
<feature type="transmembrane region" description="Helical" evidence="11">
    <location>
        <begin position="122"/>
        <end position="141"/>
    </location>
</feature>
<dbReference type="PANTHER" id="PTHR13246:SF1">
    <property type="entry name" value="CYTOSOLIC ENDO-BETA-N-ACETYLGLUCOSAMINIDASE"/>
    <property type="match status" value="1"/>
</dbReference>
<dbReference type="Ensembl" id="ENSSRHT00000038167.1">
    <property type="protein sequence ID" value="ENSSRHP00000037096.1"/>
    <property type="gene ID" value="ENSSRHG00000018970.1"/>
</dbReference>
<evidence type="ECO:0000259" key="13">
    <source>
        <dbReference type="Pfam" id="PF25529"/>
    </source>
</evidence>
<dbReference type="InterPro" id="IPR032979">
    <property type="entry name" value="ENGase"/>
</dbReference>
<feature type="region of interest" description="Disordered" evidence="10">
    <location>
        <begin position="1"/>
        <end position="40"/>
    </location>
</feature>
<keyword evidence="15" id="KW-1185">Reference proteome</keyword>
<dbReference type="Gene3D" id="3.20.20.80">
    <property type="entry name" value="Glycosidases"/>
    <property type="match status" value="1"/>
</dbReference>
<dbReference type="Gene3D" id="2.60.120.260">
    <property type="entry name" value="Galactose-binding domain-like"/>
    <property type="match status" value="1"/>
</dbReference>
<evidence type="ECO:0000256" key="3">
    <source>
        <dbReference type="ARBA" id="ARBA00012566"/>
    </source>
</evidence>
<dbReference type="GO" id="GO:0033925">
    <property type="term" value="F:mannosyl-glycoprotein endo-beta-N-acetylglucosaminidase activity"/>
    <property type="evidence" value="ECO:0007669"/>
    <property type="project" value="UniProtKB-EC"/>
</dbReference>
<dbReference type="Pfam" id="PF03644">
    <property type="entry name" value="Glyco_hydro_85"/>
    <property type="match status" value="1"/>
</dbReference>
<evidence type="ECO:0000256" key="7">
    <source>
        <dbReference type="ARBA" id="ARBA00034414"/>
    </source>
</evidence>
<keyword evidence="6" id="KW-0326">Glycosidase</keyword>
<feature type="domain" description="Cytosolic endo-beta-N-acetylglucosaminidase TIM barrel" evidence="12">
    <location>
        <begin position="139"/>
        <end position="413"/>
    </location>
</feature>
<evidence type="ECO:0000256" key="4">
    <source>
        <dbReference type="ARBA" id="ARBA00022490"/>
    </source>
</evidence>
<keyword evidence="5" id="KW-0378">Hydrolase</keyword>
<evidence type="ECO:0000256" key="9">
    <source>
        <dbReference type="ARBA" id="ARBA00072457"/>
    </source>
</evidence>
<evidence type="ECO:0000313" key="14">
    <source>
        <dbReference type="Ensembl" id="ENSSRHP00000037096.1"/>
    </source>
</evidence>
<dbReference type="CDD" id="cd06547">
    <property type="entry name" value="GH85_ENGase"/>
    <property type="match status" value="1"/>
</dbReference>
<comment type="catalytic activity">
    <reaction evidence="7">
        <text>an N(4)-(oligosaccharide-(1-&gt;3)-[oligosaccharide-(1-&gt;6)]-beta-D-Man-(1-&gt;4)-beta-D-GlcNAc-(1-&gt;4)-alpha-D-GlcNAc)-L-asparaginyl-[protein] + H2O = an oligosaccharide-(1-&gt;3)-[oligosaccharide-(1-&gt;6)]-beta-D-Man-(1-&gt;4)-D-GlcNAc + N(4)-(N-acetyl-beta-D-glucosaminyl)-L-asparaginyl-[protein]</text>
        <dbReference type="Rhea" id="RHEA:73067"/>
        <dbReference type="Rhea" id="RHEA-COMP:12603"/>
        <dbReference type="Rhea" id="RHEA-COMP:18176"/>
        <dbReference type="ChEBI" id="CHEBI:15377"/>
        <dbReference type="ChEBI" id="CHEBI:132248"/>
        <dbReference type="ChEBI" id="CHEBI:192714"/>
        <dbReference type="ChEBI" id="CHEBI:192715"/>
        <dbReference type="EC" id="3.2.1.96"/>
    </reaction>
</comment>